<dbReference type="InterPro" id="IPR003870">
    <property type="entry name" value="DUF222"/>
</dbReference>
<proteinExistence type="predicted"/>
<comment type="caution">
    <text evidence="3">The sequence shown here is derived from an EMBL/GenBank/DDBJ whole genome shotgun (WGS) entry which is preliminary data.</text>
</comment>
<organism evidence="3 4">
    <name type="scientific">Geodermatophilus maliterrae</name>
    <dbReference type="NCBI Taxonomy" id="3162531"/>
    <lineage>
        <taxon>Bacteria</taxon>
        <taxon>Bacillati</taxon>
        <taxon>Actinomycetota</taxon>
        <taxon>Actinomycetes</taxon>
        <taxon>Geodermatophilales</taxon>
        <taxon>Geodermatophilaceae</taxon>
        <taxon>Geodermatophilus</taxon>
    </lineage>
</organism>
<feature type="domain" description="DUF222" evidence="2">
    <location>
        <begin position="99"/>
        <end position="229"/>
    </location>
</feature>
<accession>A0ABV3XN27</accession>
<evidence type="ECO:0000259" key="2">
    <source>
        <dbReference type="Pfam" id="PF02720"/>
    </source>
</evidence>
<dbReference type="Pfam" id="PF02720">
    <property type="entry name" value="DUF222"/>
    <property type="match status" value="1"/>
</dbReference>
<evidence type="ECO:0000313" key="4">
    <source>
        <dbReference type="Proteomes" id="UP001560045"/>
    </source>
</evidence>
<dbReference type="RefSeq" id="WP_369210289.1">
    <property type="nucleotide sequence ID" value="NZ_JBFNXQ010000132.1"/>
</dbReference>
<feature type="region of interest" description="Disordered" evidence="1">
    <location>
        <begin position="65"/>
        <end position="91"/>
    </location>
</feature>
<gene>
    <name evidence="3" type="ORF">ABQ292_24335</name>
</gene>
<protein>
    <submittedName>
        <fullName evidence="3">DUF222 domain-containing protein</fullName>
    </submittedName>
</protein>
<reference evidence="3 4" key="1">
    <citation type="submission" date="2024-06" db="EMBL/GenBank/DDBJ databases">
        <title>Draft genome sequence of Geodermatophilus badlandi, a novel member of the Geodermatophilaceae isolated from badland sedimentary rocks in the Red desert, Wyoming, USA.</title>
        <authorList>
            <person name="Ben Tekaya S."/>
            <person name="Nouioui I."/>
            <person name="Flores G.M."/>
            <person name="Shaal M.N."/>
            <person name="Bredoire F."/>
            <person name="Basile F."/>
            <person name="Van Diepen L."/>
            <person name="Ward N.L."/>
        </authorList>
    </citation>
    <scope>NUCLEOTIDE SEQUENCE [LARGE SCALE GENOMIC DNA]</scope>
    <source>
        <strain evidence="3 4">WL48A</strain>
    </source>
</reference>
<name>A0ABV3XN27_9ACTN</name>
<feature type="non-terminal residue" evidence="3">
    <location>
        <position position="230"/>
    </location>
</feature>
<keyword evidence="4" id="KW-1185">Reference proteome</keyword>
<evidence type="ECO:0000313" key="3">
    <source>
        <dbReference type="EMBL" id="MEX5721488.1"/>
    </source>
</evidence>
<dbReference type="EMBL" id="JBFNXQ010000132">
    <property type="protein sequence ID" value="MEX5721488.1"/>
    <property type="molecule type" value="Genomic_DNA"/>
</dbReference>
<dbReference type="Proteomes" id="UP001560045">
    <property type="component" value="Unassembled WGS sequence"/>
</dbReference>
<sequence length="230" mass="24130">MQEIEEVGPPVAGGLLDLLMARPPELPRLPVSVLSREQKAAELQRVAALEAMTAAYEAELVLGLADGSPDDADPAPGTPGGRGSWAPDAELPGVSEFSPAELGMVLNCGRGTASHLAHRAWTYRSHPPATWAALAAGELDEARAKALVEVLEHTDPAVARTVEARLLPEAASLTTGKLRKRALALLLELDAGAVDRRRAQAQRHADVRCYPSPLDGMATLAADLPAPVAT</sequence>
<evidence type="ECO:0000256" key="1">
    <source>
        <dbReference type="SAM" id="MobiDB-lite"/>
    </source>
</evidence>